<feature type="compositionally biased region" description="Basic and acidic residues" evidence="1">
    <location>
        <begin position="67"/>
        <end position="92"/>
    </location>
</feature>
<protein>
    <submittedName>
        <fullName evidence="2">Uncharacterized protein</fullName>
    </submittedName>
</protein>
<geneLocation type="plasmid" evidence="2 3">
    <name>unnamed1</name>
</geneLocation>
<dbReference type="OrthoDB" id="9851549at2"/>
<dbReference type="AlphaFoldDB" id="A0A387BM25"/>
<gene>
    <name evidence="2" type="ORF">D7I46_12985</name>
</gene>
<evidence type="ECO:0000313" key="2">
    <source>
        <dbReference type="EMBL" id="AYG02047.1"/>
    </source>
</evidence>
<dbReference type="Proteomes" id="UP000269374">
    <property type="component" value="Plasmid unnamed1"/>
</dbReference>
<proteinExistence type="predicted"/>
<evidence type="ECO:0000256" key="1">
    <source>
        <dbReference type="SAM" id="MobiDB-lite"/>
    </source>
</evidence>
<feature type="region of interest" description="Disordered" evidence="1">
    <location>
        <begin position="64"/>
        <end position="92"/>
    </location>
</feature>
<dbReference type="KEGG" id="lact:D7I46_12985"/>
<reference evidence="2 3" key="1">
    <citation type="submission" date="2018-09" db="EMBL/GenBank/DDBJ databases">
        <title>Genome sequencing of strain 1JSPR-7.</title>
        <authorList>
            <person name="Heo J."/>
            <person name="Kim S.-J."/>
            <person name="Kwon S.-W."/>
        </authorList>
    </citation>
    <scope>NUCLEOTIDE SEQUENCE [LARGE SCALE GENOMIC DNA]</scope>
    <source>
        <strain evidence="2 3">1JSPR-7</strain>
        <plasmid evidence="2 3">unnamed1</plasmid>
    </source>
</reference>
<organism evidence="2 3">
    <name type="scientific">Lactococcus allomyrinae</name>
    <dbReference type="NCBI Taxonomy" id="2419773"/>
    <lineage>
        <taxon>Bacteria</taxon>
        <taxon>Bacillati</taxon>
        <taxon>Bacillota</taxon>
        <taxon>Bacilli</taxon>
        <taxon>Lactobacillales</taxon>
        <taxon>Streptococcaceae</taxon>
        <taxon>Lactococcus</taxon>
    </lineage>
</organism>
<dbReference type="RefSeq" id="WP_120773416.1">
    <property type="nucleotide sequence ID" value="NZ_CP032628.1"/>
</dbReference>
<dbReference type="EMBL" id="CP032628">
    <property type="protein sequence ID" value="AYG02047.1"/>
    <property type="molecule type" value="Genomic_DNA"/>
</dbReference>
<name>A0A387BM25_9LACT</name>
<evidence type="ECO:0000313" key="3">
    <source>
        <dbReference type="Proteomes" id="UP000269374"/>
    </source>
</evidence>
<accession>A0A387BM25</accession>
<sequence>MSYTQSERTEYKKSAKKIASLLGDDFSALEKEALDFQTDHYKSYAQEGQKRLVEALEKNNFSLTQLEKNKRQPEDTSVHQVSNEEKITHENH</sequence>
<keyword evidence="3" id="KW-1185">Reference proteome</keyword>
<keyword evidence="2" id="KW-0614">Plasmid</keyword>